<proteinExistence type="predicted"/>
<feature type="non-terminal residue" evidence="1">
    <location>
        <position position="1"/>
    </location>
</feature>
<dbReference type="Proteomes" id="UP000499080">
    <property type="component" value="Unassembled WGS sequence"/>
</dbReference>
<organism evidence="1 2">
    <name type="scientific">Araneus ventricosus</name>
    <name type="common">Orbweaver spider</name>
    <name type="synonym">Epeira ventricosa</name>
    <dbReference type="NCBI Taxonomy" id="182803"/>
    <lineage>
        <taxon>Eukaryota</taxon>
        <taxon>Metazoa</taxon>
        <taxon>Ecdysozoa</taxon>
        <taxon>Arthropoda</taxon>
        <taxon>Chelicerata</taxon>
        <taxon>Arachnida</taxon>
        <taxon>Araneae</taxon>
        <taxon>Araneomorphae</taxon>
        <taxon>Entelegynae</taxon>
        <taxon>Araneoidea</taxon>
        <taxon>Araneidae</taxon>
        <taxon>Araneus</taxon>
    </lineage>
</organism>
<evidence type="ECO:0000313" key="2">
    <source>
        <dbReference type="Proteomes" id="UP000499080"/>
    </source>
</evidence>
<dbReference type="EMBL" id="BGPR01100481">
    <property type="protein sequence ID" value="GBM56332.1"/>
    <property type="molecule type" value="Genomic_DNA"/>
</dbReference>
<protein>
    <submittedName>
        <fullName evidence="1">Uncharacterized protein</fullName>
    </submittedName>
</protein>
<name>A0A4Y2GQW2_ARAVE</name>
<accession>A0A4Y2GQW2</accession>
<sequence length="86" mass="9450">VCSVLVIKFRGRGFQVRNLIHQRSTEYVGLMHVKSDLENLTFSHLSGTEGCRGVCCLGLLSVGEVRKFEEVVPAQVSSLSSDHSSK</sequence>
<reference evidence="1 2" key="1">
    <citation type="journal article" date="2019" name="Sci. Rep.">
        <title>Orb-weaving spider Araneus ventricosus genome elucidates the spidroin gene catalogue.</title>
        <authorList>
            <person name="Kono N."/>
            <person name="Nakamura H."/>
            <person name="Ohtoshi R."/>
            <person name="Moran D.A.P."/>
            <person name="Shinohara A."/>
            <person name="Yoshida Y."/>
            <person name="Fujiwara M."/>
            <person name="Mori M."/>
            <person name="Tomita M."/>
            <person name="Arakawa K."/>
        </authorList>
    </citation>
    <scope>NUCLEOTIDE SEQUENCE [LARGE SCALE GENOMIC DNA]</scope>
</reference>
<gene>
    <name evidence="1" type="ORF">AVEN_161990_1</name>
</gene>
<keyword evidence="2" id="KW-1185">Reference proteome</keyword>
<comment type="caution">
    <text evidence="1">The sequence shown here is derived from an EMBL/GenBank/DDBJ whole genome shotgun (WGS) entry which is preliminary data.</text>
</comment>
<dbReference type="AlphaFoldDB" id="A0A4Y2GQW2"/>
<evidence type="ECO:0000313" key="1">
    <source>
        <dbReference type="EMBL" id="GBM56332.1"/>
    </source>
</evidence>